<keyword evidence="4" id="KW-1003">Cell membrane</keyword>
<dbReference type="PATRIC" id="fig|1219045.3.peg.3994"/>
<feature type="transmembrane region" description="Helical" evidence="8">
    <location>
        <begin position="317"/>
        <end position="337"/>
    </location>
</feature>
<evidence type="ECO:0000256" key="6">
    <source>
        <dbReference type="ARBA" id="ARBA00022989"/>
    </source>
</evidence>
<dbReference type="PROSITE" id="PS00872">
    <property type="entry name" value="NA_GALACTOSIDE_SYMP"/>
    <property type="match status" value="1"/>
</dbReference>
<dbReference type="GO" id="GO:0006814">
    <property type="term" value="P:sodium ion transport"/>
    <property type="evidence" value="ECO:0007669"/>
    <property type="project" value="InterPro"/>
</dbReference>
<protein>
    <submittedName>
        <fullName evidence="9">Na+/melibiose symporter-like transporter</fullName>
    </submittedName>
</protein>
<reference evidence="9" key="1">
    <citation type="submission" date="2014-08" db="EMBL/GenBank/DDBJ databases">
        <title>Draft genome sequences of Sphingobium herbicidovorans.</title>
        <authorList>
            <person name="Gan H.M."/>
            <person name="Gan H.Y."/>
            <person name="Savka M.A."/>
        </authorList>
    </citation>
    <scope>NUCLEOTIDE SEQUENCE [LARGE SCALE GENOMIC DNA]</scope>
    <source>
        <strain evidence="9">NBRC 16415</strain>
    </source>
</reference>
<feature type="transmembrane region" description="Helical" evidence="8">
    <location>
        <begin position="260"/>
        <end position="282"/>
    </location>
</feature>
<feature type="transmembrane region" description="Helical" evidence="8">
    <location>
        <begin position="35"/>
        <end position="54"/>
    </location>
</feature>
<feature type="transmembrane region" description="Helical" evidence="8">
    <location>
        <begin position="233"/>
        <end position="254"/>
    </location>
</feature>
<feature type="transmembrane region" description="Helical" evidence="8">
    <location>
        <begin position="403"/>
        <end position="422"/>
    </location>
</feature>
<keyword evidence="5 8" id="KW-0812">Transmembrane</keyword>
<feature type="transmembrane region" description="Helical" evidence="8">
    <location>
        <begin position="358"/>
        <end position="383"/>
    </location>
</feature>
<dbReference type="InterPro" id="IPR036259">
    <property type="entry name" value="MFS_trans_sf"/>
</dbReference>
<evidence type="ECO:0000256" key="8">
    <source>
        <dbReference type="SAM" id="Phobius"/>
    </source>
</evidence>
<comment type="similarity">
    <text evidence="2">Belongs to the sodium:galactoside symporter (TC 2.A.2) family.</text>
</comment>
<evidence type="ECO:0000256" key="1">
    <source>
        <dbReference type="ARBA" id="ARBA00004651"/>
    </source>
</evidence>
<keyword evidence="3" id="KW-0813">Transport</keyword>
<evidence type="ECO:0000313" key="9">
    <source>
        <dbReference type="EMBL" id="KFG88351.1"/>
    </source>
</evidence>
<feature type="transmembrane region" description="Helical" evidence="8">
    <location>
        <begin position="294"/>
        <end position="311"/>
    </location>
</feature>
<feature type="transmembrane region" description="Helical" evidence="8">
    <location>
        <begin position="145"/>
        <end position="167"/>
    </location>
</feature>
<feature type="transmembrane region" description="Helical" evidence="8">
    <location>
        <begin position="111"/>
        <end position="133"/>
    </location>
</feature>
<dbReference type="GO" id="GO:0008643">
    <property type="term" value="P:carbohydrate transport"/>
    <property type="evidence" value="ECO:0007669"/>
    <property type="project" value="InterPro"/>
</dbReference>
<sequence>MTVPSRVSGPRLAAFSVTSIATGGFNIPLQTYLPAFYATAIGMDLATVGLVFMISRLWSAAADPLVGWASDHSRTRIGRRKPWILGGGLLFLLSLYAVFSPPAGASPLYLGGWLLLLCLGWTATSTPLYAWGGEMASSPIERARIQAYIQTGSSIGIFLVLVLPALLDATGRGNPEIRVGSMGALVAVVLAAGILLIAILFREPPVADRPSASVNWRQGLIAMLRDASLWRIVASDFFVALGQGFRTAIFLFFVTRYMGMASPALLLMLQYAFGIFAAPLWARISYRFGRLRTLVMAEAVQVVINLMVLFLTPDRMWLFIVLIVGQGLTQGSGNLMLRSMIYDVADRHRETSGVERAGLFSSVFNVTTNAAYALAVGIALPVVGLLGFDPRSSGTDGLAGMHLFFAIGPAFGHFMSILVISWQGGSGGGSTIADRLSAWARP</sequence>
<gene>
    <name evidence="9" type="ORF">BV98_003934</name>
</gene>
<evidence type="ECO:0000256" key="5">
    <source>
        <dbReference type="ARBA" id="ARBA00022692"/>
    </source>
</evidence>
<proteinExistence type="inferred from homology"/>
<evidence type="ECO:0000313" key="10">
    <source>
        <dbReference type="Proteomes" id="UP000024284"/>
    </source>
</evidence>
<dbReference type="AlphaFoldDB" id="A0A086P4N3"/>
<comment type="subcellular location">
    <subcellularLocation>
        <location evidence="1">Cell membrane</location>
        <topology evidence="1">Multi-pass membrane protein</topology>
    </subcellularLocation>
</comment>
<dbReference type="InterPro" id="IPR039672">
    <property type="entry name" value="MFS_2"/>
</dbReference>
<dbReference type="STRING" id="76947.GCA_002080435_03859"/>
<keyword evidence="7 8" id="KW-0472">Membrane</keyword>
<feature type="transmembrane region" description="Helical" evidence="8">
    <location>
        <begin position="82"/>
        <end position="99"/>
    </location>
</feature>
<dbReference type="PANTHER" id="PTHR11328">
    <property type="entry name" value="MAJOR FACILITATOR SUPERFAMILY DOMAIN-CONTAINING PROTEIN"/>
    <property type="match status" value="1"/>
</dbReference>
<evidence type="ECO:0000256" key="3">
    <source>
        <dbReference type="ARBA" id="ARBA00022448"/>
    </source>
</evidence>
<feature type="transmembrane region" description="Helical" evidence="8">
    <location>
        <begin position="179"/>
        <end position="201"/>
    </location>
</feature>
<dbReference type="EMBL" id="JFZA02000062">
    <property type="protein sequence ID" value="KFG88351.1"/>
    <property type="molecule type" value="Genomic_DNA"/>
</dbReference>
<dbReference type="Pfam" id="PF13347">
    <property type="entry name" value="MFS_2"/>
    <property type="match status" value="1"/>
</dbReference>
<dbReference type="Proteomes" id="UP000024284">
    <property type="component" value="Unassembled WGS sequence"/>
</dbReference>
<dbReference type="GO" id="GO:0015293">
    <property type="term" value="F:symporter activity"/>
    <property type="evidence" value="ECO:0007669"/>
    <property type="project" value="InterPro"/>
</dbReference>
<dbReference type="OrthoDB" id="9764596at2"/>
<dbReference type="eggNOG" id="COG2211">
    <property type="taxonomic scope" value="Bacteria"/>
</dbReference>
<dbReference type="PANTHER" id="PTHR11328:SF24">
    <property type="entry name" value="MAJOR FACILITATOR SUPERFAMILY (MFS) PROFILE DOMAIN-CONTAINING PROTEIN"/>
    <property type="match status" value="1"/>
</dbReference>
<comment type="caution">
    <text evidence="9">The sequence shown here is derived from an EMBL/GenBank/DDBJ whole genome shotgun (WGS) entry which is preliminary data.</text>
</comment>
<dbReference type="SUPFAM" id="SSF103473">
    <property type="entry name" value="MFS general substrate transporter"/>
    <property type="match status" value="1"/>
</dbReference>
<dbReference type="InterPro" id="IPR018043">
    <property type="entry name" value="Na/Gal_symport_CS"/>
</dbReference>
<dbReference type="Gene3D" id="1.20.1250.20">
    <property type="entry name" value="MFS general substrate transporter like domains"/>
    <property type="match status" value="2"/>
</dbReference>
<keyword evidence="6 8" id="KW-1133">Transmembrane helix</keyword>
<keyword evidence="10" id="KW-1185">Reference proteome</keyword>
<organism evidence="9 10">
    <name type="scientific">Sphingobium herbicidovorans (strain ATCC 700291 / DSM 11019 / CCUG 56400 / KCTC 2939 / LMG 18315 / NBRC 16415 / MH)</name>
    <name type="common">Sphingomonas herbicidovorans</name>
    <dbReference type="NCBI Taxonomy" id="1219045"/>
    <lineage>
        <taxon>Bacteria</taxon>
        <taxon>Pseudomonadati</taxon>
        <taxon>Pseudomonadota</taxon>
        <taxon>Alphaproteobacteria</taxon>
        <taxon>Sphingomonadales</taxon>
        <taxon>Sphingomonadaceae</taxon>
        <taxon>Sphingobium</taxon>
    </lineage>
</organism>
<accession>A0A086P4N3</accession>
<evidence type="ECO:0000256" key="7">
    <source>
        <dbReference type="ARBA" id="ARBA00023136"/>
    </source>
</evidence>
<evidence type="ECO:0000256" key="2">
    <source>
        <dbReference type="ARBA" id="ARBA00009617"/>
    </source>
</evidence>
<name>A0A086P4N3_SPHHM</name>
<dbReference type="GO" id="GO:0005886">
    <property type="term" value="C:plasma membrane"/>
    <property type="evidence" value="ECO:0007669"/>
    <property type="project" value="UniProtKB-SubCell"/>
</dbReference>
<dbReference type="RefSeq" id="WP_051908644.1">
    <property type="nucleotide sequence ID" value="NZ_BCZD01000016.1"/>
</dbReference>
<feature type="transmembrane region" description="Helical" evidence="8">
    <location>
        <begin position="12"/>
        <end position="29"/>
    </location>
</feature>
<evidence type="ECO:0000256" key="4">
    <source>
        <dbReference type="ARBA" id="ARBA00022475"/>
    </source>
</evidence>